<dbReference type="InterPro" id="IPR011977">
    <property type="entry name" value="Pept_M3B_clade3"/>
</dbReference>
<evidence type="ECO:0000313" key="11">
    <source>
        <dbReference type="Proteomes" id="UP000433575"/>
    </source>
</evidence>
<protein>
    <submittedName>
        <fullName evidence="9">M3 family oligoendopeptidase</fullName>
    </submittedName>
</protein>
<keyword evidence="4 6" id="KW-0862">Zinc</keyword>
<evidence type="ECO:0000259" key="8">
    <source>
        <dbReference type="Pfam" id="PF08439"/>
    </source>
</evidence>
<dbReference type="PANTHER" id="PTHR34217:SF1">
    <property type="entry name" value="CARBOXYPEPTIDASE 1"/>
    <property type="match status" value="1"/>
</dbReference>
<keyword evidence="12" id="KW-1185">Reference proteome</keyword>
<sequence>MNEWNLNDLYTGYDSEAFQQDFAALDTRIAEMNTLAETLDQQDPKSTLKAIIEQLSAYQTLTRRLGAYLSLRQSANTADQETVSMNSRFQIKASQSALASTRFQKWIAAQDLDALIPSDPCFQQHAFWLQEIRSHGVHTLSDEVEDAIGKMELNGSNAWAQLQEYMTSTVAVTMDGQDYTLSSIRNLAYSTEPEVRKKAYEAELQAYDKIKDAVCFALNSIKGEANTVSELRHFDSVLDMTLFNSRMSKATLDAMFTAIDEALPHFHAYLRHKAEVLGYTHGLPFYELFALMGESTRTFTVEEAKAYLIQNFTPFSKDVAGIIERAFDEEWIDFFPRKGKVGGAFCCNLPMLKQSRVLTNFDGSLSDVVTLAHELGHAYHGHRIENHSPLNTRYSMPVAETASTFNETVIMNAAIRDAANDEEKMMLIESTLQDVTQVICDIYSRYLFETEVVEKRKEGFLFSDDLEDIMLRAQKKAYGTGLDHDQLHPYMWICKSHYYDAGLNFYNFPYAFGCLFAKGLYAQYQKEGPAFVDKYNRLLEATTISSVEEVAAMADIDITKPDFWRDSLKIVENMIDEFIALSTK</sequence>
<name>A0A6N7S249_9FIRM</name>
<comment type="similarity">
    <text evidence="6">Belongs to the peptidase M3 family.</text>
</comment>
<evidence type="ECO:0000313" key="10">
    <source>
        <dbReference type="EMBL" id="MSC31577.1"/>
    </source>
</evidence>
<evidence type="ECO:0000256" key="5">
    <source>
        <dbReference type="ARBA" id="ARBA00023049"/>
    </source>
</evidence>
<keyword evidence="5 6" id="KW-0482">Metalloprotease</keyword>
<accession>A0A6N7S249</accession>
<keyword evidence="1 6" id="KW-0645">Protease</keyword>
<dbReference type="NCBIfam" id="TIGR02290">
    <property type="entry name" value="M3_fam_3"/>
    <property type="match status" value="1"/>
</dbReference>
<dbReference type="CDD" id="cd09607">
    <property type="entry name" value="M3B_PepF"/>
    <property type="match status" value="1"/>
</dbReference>
<dbReference type="EMBL" id="WKPI01000001">
    <property type="protein sequence ID" value="MSC31577.1"/>
    <property type="molecule type" value="Genomic_DNA"/>
</dbReference>
<evidence type="ECO:0000256" key="3">
    <source>
        <dbReference type="ARBA" id="ARBA00022801"/>
    </source>
</evidence>
<feature type="domain" description="Peptidase M3A/M3B catalytic" evidence="7">
    <location>
        <begin position="187"/>
        <end position="569"/>
    </location>
</feature>
<keyword evidence="3 6" id="KW-0378">Hydrolase</keyword>
<evidence type="ECO:0000313" key="12">
    <source>
        <dbReference type="Proteomes" id="UP000480929"/>
    </source>
</evidence>
<feature type="domain" description="Oligopeptidase F N-terminal" evidence="8">
    <location>
        <begin position="109"/>
        <end position="168"/>
    </location>
</feature>
<comment type="cofactor">
    <cofactor evidence="6">
        <name>Zn(2+)</name>
        <dbReference type="ChEBI" id="CHEBI:29105"/>
    </cofactor>
    <text evidence="6">Binds 1 zinc ion.</text>
</comment>
<evidence type="ECO:0000256" key="1">
    <source>
        <dbReference type="ARBA" id="ARBA00022670"/>
    </source>
</evidence>
<comment type="caution">
    <text evidence="9">The sequence shown here is derived from an EMBL/GenBank/DDBJ whole genome shotgun (WGS) entry which is preliminary data.</text>
</comment>
<evidence type="ECO:0000256" key="4">
    <source>
        <dbReference type="ARBA" id="ARBA00022833"/>
    </source>
</evidence>
<evidence type="ECO:0000313" key="9">
    <source>
        <dbReference type="EMBL" id="MSA87782.1"/>
    </source>
</evidence>
<dbReference type="GO" id="GO:0006508">
    <property type="term" value="P:proteolysis"/>
    <property type="evidence" value="ECO:0007669"/>
    <property type="project" value="UniProtKB-KW"/>
</dbReference>
<evidence type="ECO:0000259" key="7">
    <source>
        <dbReference type="Pfam" id="PF01432"/>
    </source>
</evidence>
<proteinExistence type="inferred from homology"/>
<evidence type="ECO:0000256" key="6">
    <source>
        <dbReference type="RuleBase" id="RU003435"/>
    </source>
</evidence>
<dbReference type="GO" id="GO:0004222">
    <property type="term" value="F:metalloendopeptidase activity"/>
    <property type="evidence" value="ECO:0007669"/>
    <property type="project" value="InterPro"/>
</dbReference>
<dbReference type="AlphaFoldDB" id="A0A6N7S249"/>
<dbReference type="Gene3D" id="1.20.140.70">
    <property type="entry name" value="Oligopeptidase f, N-terminal domain"/>
    <property type="match status" value="1"/>
</dbReference>
<dbReference type="EMBL" id="WKPJ01000001">
    <property type="protein sequence ID" value="MSA87782.1"/>
    <property type="molecule type" value="Genomic_DNA"/>
</dbReference>
<dbReference type="SUPFAM" id="SSF55486">
    <property type="entry name" value="Metalloproteases ('zincins'), catalytic domain"/>
    <property type="match status" value="1"/>
</dbReference>
<dbReference type="Gene3D" id="1.10.1370.20">
    <property type="entry name" value="Oligoendopeptidase f, C-terminal domain"/>
    <property type="match status" value="1"/>
</dbReference>
<dbReference type="PANTHER" id="PTHR34217">
    <property type="entry name" value="METAL-DEPENDENT CARBOXYPEPTIDASE"/>
    <property type="match status" value="1"/>
</dbReference>
<dbReference type="Proteomes" id="UP000480929">
    <property type="component" value="Unassembled WGS sequence"/>
</dbReference>
<dbReference type="Pfam" id="PF01432">
    <property type="entry name" value="Peptidase_M3"/>
    <property type="match status" value="1"/>
</dbReference>
<dbReference type="InterPro" id="IPR034006">
    <property type="entry name" value="M3B_PepF_2"/>
</dbReference>
<dbReference type="Pfam" id="PF08439">
    <property type="entry name" value="Peptidase_M3_N"/>
    <property type="match status" value="1"/>
</dbReference>
<dbReference type="GO" id="GO:0004181">
    <property type="term" value="F:metallocarboxypeptidase activity"/>
    <property type="evidence" value="ECO:0007669"/>
    <property type="project" value="InterPro"/>
</dbReference>
<dbReference type="InterPro" id="IPR013647">
    <property type="entry name" value="OligopepF_N_dom"/>
</dbReference>
<dbReference type="GO" id="GO:0046872">
    <property type="term" value="F:metal ion binding"/>
    <property type="evidence" value="ECO:0007669"/>
    <property type="project" value="UniProtKB-UniRule"/>
</dbReference>
<organism evidence="9 11">
    <name type="scientific">Holdemania massiliensis</name>
    <dbReference type="NCBI Taxonomy" id="1468449"/>
    <lineage>
        <taxon>Bacteria</taxon>
        <taxon>Bacillati</taxon>
        <taxon>Bacillota</taxon>
        <taxon>Erysipelotrichia</taxon>
        <taxon>Erysipelotrichales</taxon>
        <taxon>Erysipelotrichaceae</taxon>
        <taxon>Holdemania</taxon>
    </lineage>
</organism>
<dbReference type="OrthoDB" id="9769691at2"/>
<dbReference type="RefSeq" id="WP_154237488.1">
    <property type="nucleotide sequence ID" value="NZ_CALJPI010000118.1"/>
</dbReference>
<dbReference type="InterPro" id="IPR042088">
    <property type="entry name" value="OligoPept_F_C"/>
</dbReference>
<gene>
    <name evidence="10" type="ORF">GKD88_00345</name>
    <name evidence="9" type="ORF">GKE08_00340</name>
</gene>
<keyword evidence="2 6" id="KW-0479">Metal-binding</keyword>
<evidence type="ECO:0000256" key="2">
    <source>
        <dbReference type="ARBA" id="ARBA00022723"/>
    </source>
</evidence>
<dbReference type="InterPro" id="IPR001333">
    <property type="entry name" value="Peptidase_M32_Taq"/>
</dbReference>
<reference evidence="11 12" key="1">
    <citation type="journal article" date="2019" name="Nat. Med.">
        <title>A library of human gut bacterial isolates paired with longitudinal multiomics data enables mechanistic microbiome research.</title>
        <authorList>
            <person name="Poyet M."/>
            <person name="Groussin M."/>
            <person name="Gibbons S.M."/>
            <person name="Avila-Pacheco J."/>
            <person name="Jiang X."/>
            <person name="Kearney S.M."/>
            <person name="Perrotta A.R."/>
            <person name="Berdy B."/>
            <person name="Zhao S."/>
            <person name="Lieberman T.D."/>
            <person name="Swanson P.K."/>
            <person name="Smith M."/>
            <person name="Roesemann S."/>
            <person name="Alexander J.E."/>
            <person name="Rich S.A."/>
            <person name="Livny J."/>
            <person name="Vlamakis H."/>
            <person name="Clish C."/>
            <person name="Bullock K."/>
            <person name="Deik A."/>
            <person name="Scott J."/>
            <person name="Pierce K.A."/>
            <person name="Xavier R.J."/>
            <person name="Alm E.J."/>
        </authorList>
    </citation>
    <scope>NUCLEOTIDE SEQUENCE [LARGE SCALE GENOMIC DNA]</scope>
    <source>
        <strain evidence="9 11">BIOML-A4</strain>
        <strain evidence="10 12">BIOML-A5</strain>
    </source>
</reference>
<dbReference type="Proteomes" id="UP000433575">
    <property type="component" value="Unassembled WGS sequence"/>
</dbReference>
<dbReference type="InterPro" id="IPR001567">
    <property type="entry name" value="Pept_M3A_M3B_dom"/>
</dbReference>